<keyword evidence="5 7" id="KW-1133">Transmembrane helix</keyword>
<feature type="transmembrane region" description="Helical" evidence="7">
    <location>
        <begin position="20"/>
        <end position="40"/>
    </location>
</feature>
<keyword evidence="10" id="KW-0645">Protease</keyword>
<dbReference type="GO" id="GO:0008233">
    <property type="term" value="F:peptidase activity"/>
    <property type="evidence" value="ECO:0007669"/>
    <property type="project" value="UniProtKB-KW"/>
</dbReference>
<gene>
    <name evidence="10" type="ORF">KEM10_00225</name>
</gene>
<keyword evidence="4" id="KW-0378">Hydrolase</keyword>
<keyword evidence="6 7" id="KW-0472">Membrane</keyword>
<feature type="domain" description="Peptidase S54 rhomboid" evidence="8">
    <location>
        <begin position="66"/>
        <end position="212"/>
    </location>
</feature>
<accession>A0ABS5JP44</accession>
<evidence type="ECO:0000259" key="8">
    <source>
        <dbReference type="Pfam" id="PF01694"/>
    </source>
</evidence>
<evidence type="ECO:0000256" key="5">
    <source>
        <dbReference type="ARBA" id="ARBA00022989"/>
    </source>
</evidence>
<evidence type="ECO:0000256" key="2">
    <source>
        <dbReference type="ARBA" id="ARBA00009045"/>
    </source>
</evidence>
<protein>
    <submittedName>
        <fullName evidence="10">Rhomboid family intramembrane serine protease</fullName>
    </submittedName>
</protein>
<dbReference type="SUPFAM" id="SSF144091">
    <property type="entry name" value="Rhomboid-like"/>
    <property type="match status" value="1"/>
</dbReference>
<dbReference type="Gene3D" id="1.20.1540.10">
    <property type="entry name" value="Rhomboid-like"/>
    <property type="match status" value="1"/>
</dbReference>
<evidence type="ECO:0000256" key="3">
    <source>
        <dbReference type="ARBA" id="ARBA00022692"/>
    </source>
</evidence>
<proteinExistence type="inferred from homology"/>
<dbReference type="InterPro" id="IPR035952">
    <property type="entry name" value="Rhomboid-like_sf"/>
</dbReference>
<keyword evidence="11" id="KW-1185">Reference proteome</keyword>
<dbReference type="PANTHER" id="PTHR43731:SF14">
    <property type="entry name" value="PRESENILIN-ASSOCIATED RHOMBOID-LIKE PROTEIN, MITOCHONDRIAL"/>
    <property type="match status" value="1"/>
</dbReference>
<comment type="caution">
    <text evidence="10">The sequence shown here is derived from an EMBL/GenBank/DDBJ whole genome shotgun (WGS) entry which is preliminary data.</text>
</comment>
<evidence type="ECO:0000256" key="6">
    <source>
        <dbReference type="ARBA" id="ARBA00023136"/>
    </source>
</evidence>
<dbReference type="InterPro" id="IPR050925">
    <property type="entry name" value="Rhomboid_protease_S54"/>
</dbReference>
<feature type="transmembrane region" description="Helical" evidence="7">
    <location>
        <begin position="133"/>
        <end position="151"/>
    </location>
</feature>
<evidence type="ECO:0000259" key="9">
    <source>
        <dbReference type="Pfam" id="PF20216"/>
    </source>
</evidence>
<evidence type="ECO:0000256" key="1">
    <source>
        <dbReference type="ARBA" id="ARBA00004141"/>
    </source>
</evidence>
<comment type="subcellular location">
    <subcellularLocation>
        <location evidence="1">Membrane</location>
        <topology evidence="1">Multi-pass membrane protein</topology>
    </subcellularLocation>
</comment>
<dbReference type="RefSeq" id="WP_212211972.1">
    <property type="nucleotide sequence ID" value="NZ_JAGUCO010000001.1"/>
</dbReference>
<name>A0ABS5JP44_9BACT</name>
<feature type="transmembrane region" description="Helical" evidence="7">
    <location>
        <begin position="197"/>
        <end position="215"/>
    </location>
</feature>
<reference evidence="10 11" key="1">
    <citation type="journal article" date="2015" name="Int. J. Syst. Evol. Microbiol.">
        <title>Carboxylicivirga linearis sp. nov., isolated from a sea cucumber culture pond.</title>
        <authorList>
            <person name="Wang F.Q."/>
            <person name="Zhou Y.X."/>
            <person name="Lin X.Z."/>
            <person name="Chen G.J."/>
            <person name="Du Z.J."/>
        </authorList>
    </citation>
    <scope>NUCLEOTIDE SEQUENCE [LARGE SCALE GENOMIC DNA]</scope>
    <source>
        <strain evidence="10 11">FB218</strain>
    </source>
</reference>
<dbReference type="Proteomes" id="UP000708576">
    <property type="component" value="Unassembled WGS sequence"/>
</dbReference>
<keyword evidence="3 7" id="KW-0812">Transmembrane</keyword>
<dbReference type="GO" id="GO:0006508">
    <property type="term" value="P:proteolysis"/>
    <property type="evidence" value="ECO:0007669"/>
    <property type="project" value="UniProtKB-KW"/>
</dbReference>
<dbReference type="InterPro" id="IPR046483">
    <property type="entry name" value="DUF6576"/>
</dbReference>
<dbReference type="PANTHER" id="PTHR43731">
    <property type="entry name" value="RHOMBOID PROTEASE"/>
    <property type="match status" value="1"/>
</dbReference>
<feature type="domain" description="DUF6576" evidence="9">
    <location>
        <begin position="250"/>
        <end position="293"/>
    </location>
</feature>
<dbReference type="Pfam" id="PF20216">
    <property type="entry name" value="DUF6576"/>
    <property type="match status" value="1"/>
</dbReference>
<sequence length="293" mass="33152">MSIVDEIKQSYKQGGALIKLIYINIGVFIVIRLLQAFLTLSTGSLDYPLLQWVSVPSDPLELLFKPWTIITYMFVHYDFLHILFNMLWLYWFGKIFLEFLNPRQLLGVYFLGGITGAVVYLIAYNLLPGLYQFQPNSILLGASASVMALLFTMARLRGNHKIYLLFFGGVPLKYLAIGSLALDLINISALSNTGGHLAHIGGALFGYLYAGWLGQGKDVTIRFNRVMDSIATAFSKKSKMKVTHRRPLTDMEYNQRKNTKQHEVDRILEKIKSSGYDSLTATEKKTLFDASKK</sequence>
<comment type="similarity">
    <text evidence="2">Belongs to the peptidase S54 family.</text>
</comment>
<evidence type="ECO:0000256" key="7">
    <source>
        <dbReference type="SAM" id="Phobius"/>
    </source>
</evidence>
<dbReference type="EMBL" id="JAGUCO010000001">
    <property type="protein sequence ID" value="MBS2096678.1"/>
    <property type="molecule type" value="Genomic_DNA"/>
</dbReference>
<evidence type="ECO:0000313" key="11">
    <source>
        <dbReference type="Proteomes" id="UP000708576"/>
    </source>
</evidence>
<feature type="transmembrane region" description="Helical" evidence="7">
    <location>
        <begin position="105"/>
        <end position="127"/>
    </location>
</feature>
<dbReference type="InterPro" id="IPR022764">
    <property type="entry name" value="Peptidase_S54_rhomboid_dom"/>
</dbReference>
<feature type="transmembrane region" description="Helical" evidence="7">
    <location>
        <begin position="69"/>
        <end position="93"/>
    </location>
</feature>
<dbReference type="Pfam" id="PF01694">
    <property type="entry name" value="Rhomboid"/>
    <property type="match status" value="1"/>
</dbReference>
<organism evidence="10 11">
    <name type="scientific">Carboxylicivirga linearis</name>
    <dbReference type="NCBI Taxonomy" id="1628157"/>
    <lineage>
        <taxon>Bacteria</taxon>
        <taxon>Pseudomonadati</taxon>
        <taxon>Bacteroidota</taxon>
        <taxon>Bacteroidia</taxon>
        <taxon>Marinilabiliales</taxon>
        <taxon>Marinilabiliaceae</taxon>
        <taxon>Carboxylicivirga</taxon>
    </lineage>
</organism>
<evidence type="ECO:0000313" key="10">
    <source>
        <dbReference type="EMBL" id="MBS2096678.1"/>
    </source>
</evidence>
<evidence type="ECO:0000256" key="4">
    <source>
        <dbReference type="ARBA" id="ARBA00022801"/>
    </source>
</evidence>
<feature type="transmembrane region" description="Helical" evidence="7">
    <location>
        <begin position="163"/>
        <end position="185"/>
    </location>
</feature>